<evidence type="ECO:0000313" key="1">
    <source>
        <dbReference type="EMBL" id="SPD23602.1"/>
    </source>
</evidence>
<name>A0A2N9IFP8_FAGSY</name>
<protein>
    <submittedName>
        <fullName evidence="1">Uncharacterized protein</fullName>
    </submittedName>
</protein>
<accession>A0A2N9IFP8</accession>
<proteinExistence type="predicted"/>
<sequence>MGEIKAIGARGCKRGGCWREQGAGGVVRMVVARFCSGNVEVSGVLLWVLVAG</sequence>
<dbReference type="EMBL" id="OIVN01005680">
    <property type="protein sequence ID" value="SPD23602.1"/>
    <property type="molecule type" value="Genomic_DNA"/>
</dbReference>
<organism evidence="1">
    <name type="scientific">Fagus sylvatica</name>
    <name type="common">Beechnut</name>
    <dbReference type="NCBI Taxonomy" id="28930"/>
    <lineage>
        <taxon>Eukaryota</taxon>
        <taxon>Viridiplantae</taxon>
        <taxon>Streptophyta</taxon>
        <taxon>Embryophyta</taxon>
        <taxon>Tracheophyta</taxon>
        <taxon>Spermatophyta</taxon>
        <taxon>Magnoliopsida</taxon>
        <taxon>eudicotyledons</taxon>
        <taxon>Gunneridae</taxon>
        <taxon>Pentapetalae</taxon>
        <taxon>rosids</taxon>
        <taxon>fabids</taxon>
        <taxon>Fagales</taxon>
        <taxon>Fagaceae</taxon>
        <taxon>Fagus</taxon>
    </lineage>
</organism>
<reference evidence="1" key="1">
    <citation type="submission" date="2018-02" db="EMBL/GenBank/DDBJ databases">
        <authorList>
            <person name="Cohen D.B."/>
            <person name="Kent A.D."/>
        </authorList>
    </citation>
    <scope>NUCLEOTIDE SEQUENCE</scope>
</reference>
<dbReference type="AlphaFoldDB" id="A0A2N9IFP8"/>
<gene>
    <name evidence="1" type="ORF">FSB_LOCUS51484</name>
</gene>